<reference evidence="1" key="2">
    <citation type="journal article" date="2015" name="Fish Shellfish Immunol.">
        <title>Early steps in the European eel (Anguilla anguilla)-Vibrio vulnificus interaction in the gills: Role of the RtxA13 toxin.</title>
        <authorList>
            <person name="Callol A."/>
            <person name="Pajuelo D."/>
            <person name="Ebbesson L."/>
            <person name="Teles M."/>
            <person name="MacKenzie S."/>
            <person name="Amaro C."/>
        </authorList>
    </citation>
    <scope>NUCLEOTIDE SEQUENCE</scope>
</reference>
<name>A0A0E9VFD3_ANGAN</name>
<organism evidence="1">
    <name type="scientific">Anguilla anguilla</name>
    <name type="common">European freshwater eel</name>
    <name type="synonym">Muraena anguilla</name>
    <dbReference type="NCBI Taxonomy" id="7936"/>
    <lineage>
        <taxon>Eukaryota</taxon>
        <taxon>Metazoa</taxon>
        <taxon>Chordata</taxon>
        <taxon>Craniata</taxon>
        <taxon>Vertebrata</taxon>
        <taxon>Euteleostomi</taxon>
        <taxon>Actinopterygii</taxon>
        <taxon>Neopterygii</taxon>
        <taxon>Teleostei</taxon>
        <taxon>Anguilliformes</taxon>
        <taxon>Anguillidae</taxon>
        <taxon>Anguilla</taxon>
    </lineage>
</organism>
<protein>
    <submittedName>
        <fullName evidence="1">Uncharacterized protein</fullName>
    </submittedName>
</protein>
<dbReference type="EMBL" id="GBXM01032397">
    <property type="protein sequence ID" value="JAH76180.1"/>
    <property type="molecule type" value="Transcribed_RNA"/>
</dbReference>
<proteinExistence type="predicted"/>
<accession>A0A0E9VFD3</accession>
<evidence type="ECO:0000313" key="1">
    <source>
        <dbReference type="EMBL" id="JAH76180.1"/>
    </source>
</evidence>
<reference evidence="1" key="1">
    <citation type="submission" date="2014-11" db="EMBL/GenBank/DDBJ databases">
        <authorList>
            <person name="Amaro Gonzalez C."/>
        </authorList>
    </citation>
    <scope>NUCLEOTIDE SEQUENCE</scope>
</reference>
<sequence length="12" mass="1332">MTSCFLIKCSAK</sequence>